<evidence type="ECO:0000256" key="7">
    <source>
        <dbReference type="ARBA" id="ARBA00023291"/>
    </source>
</evidence>
<keyword evidence="10" id="KW-1185">Reference proteome</keyword>
<dbReference type="SUPFAM" id="SSF54862">
    <property type="entry name" value="4Fe-4S ferredoxins"/>
    <property type="match status" value="1"/>
</dbReference>
<evidence type="ECO:0000259" key="8">
    <source>
        <dbReference type="PROSITE" id="PS51379"/>
    </source>
</evidence>
<evidence type="ECO:0000256" key="3">
    <source>
        <dbReference type="ARBA" id="ARBA00022723"/>
    </source>
</evidence>
<dbReference type="PROSITE" id="PS51379">
    <property type="entry name" value="4FE4S_FER_2"/>
    <property type="match status" value="1"/>
</dbReference>
<dbReference type="InterPro" id="IPR017896">
    <property type="entry name" value="4Fe4S_Fe-S-bd"/>
</dbReference>
<comment type="caution">
    <text evidence="9">The sequence shown here is derived from an EMBL/GenBank/DDBJ whole genome shotgun (WGS) entry which is preliminary data.</text>
</comment>
<accession>A0ABP6T1D1</accession>
<protein>
    <recommendedName>
        <fullName evidence="8">4Fe-4S ferredoxin-type domain-containing protein</fullName>
    </recommendedName>
</protein>
<reference evidence="10" key="1">
    <citation type="journal article" date="2019" name="Int. J. Syst. Evol. Microbiol.">
        <title>The Global Catalogue of Microorganisms (GCM) 10K type strain sequencing project: providing services to taxonomists for standard genome sequencing and annotation.</title>
        <authorList>
            <consortium name="The Broad Institute Genomics Platform"/>
            <consortium name="The Broad Institute Genome Sequencing Center for Infectious Disease"/>
            <person name="Wu L."/>
            <person name="Ma J."/>
        </authorList>
    </citation>
    <scope>NUCLEOTIDE SEQUENCE [LARGE SCALE GENOMIC DNA]</scope>
    <source>
        <strain evidence="10">JCM 9458</strain>
    </source>
</reference>
<evidence type="ECO:0000256" key="2">
    <source>
        <dbReference type="ARBA" id="ARBA00022448"/>
    </source>
</evidence>
<evidence type="ECO:0000256" key="1">
    <source>
        <dbReference type="ARBA" id="ARBA00001927"/>
    </source>
</evidence>
<name>A0ABP6T1D1_9ACTN</name>
<evidence type="ECO:0000313" key="9">
    <source>
        <dbReference type="EMBL" id="GAA3390649.1"/>
    </source>
</evidence>
<dbReference type="Gene3D" id="3.30.70.20">
    <property type="match status" value="1"/>
</dbReference>
<dbReference type="Pfam" id="PF13370">
    <property type="entry name" value="Fer4_13"/>
    <property type="match status" value="1"/>
</dbReference>
<evidence type="ECO:0000256" key="6">
    <source>
        <dbReference type="ARBA" id="ARBA00023014"/>
    </source>
</evidence>
<dbReference type="Proteomes" id="UP001501676">
    <property type="component" value="Unassembled WGS sequence"/>
</dbReference>
<evidence type="ECO:0000256" key="4">
    <source>
        <dbReference type="ARBA" id="ARBA00022982"/>
    </source>
</evidence>
<dbReference type="PANTHER" id="PTHR36923">
    <property type="entry name" value="FERREDOXIN"/>
    <property type="match status" value="1"/>
</dbReference>
<gene>
    <name evidence="9" type="ORF">GCM10020369_45420</name>
</gene>
<keyword evidence="7" id="KW-0003">3Fe-4S</keyword>
<dbReference type="RefSeq" id="WP_345730192.1">
    <property type="nucleotide sequence ID" value="NZ_BAAAYN010000029.1"/>
</dbReference>
<evidence type="ECO:0000256" key="5">
    <source>
        <dbReference type="ARBA" id="ARBA00023004"/>
    </source>
</evidence>
<keyword evidence="3" id="KW-0479">Metal-binding</keyword>
<feature type="domain" description="4Fe-4S ferredoxin-type" evidence="8">
    <location>
        <begin position="1"/>
        <end position="29"/>
    </location>
</feature>
<keyword evidence="5" id="KW-0408">Iron</keyword>
<keyword evidence="2" id="KW-0813">Transport</keyword>
<sequence>MKIVVDFEKCTGLGLCEAAAPDHFEIDDDGGLLVLADDVTPDQVDAVRAAVAGCPTLALRLAED</sequence>
<dbReference type="InterPro" id="IPR051269">
    <property type="entry name" value="Fe-S_cluster_ET"/>
</dbReference>
<organism evidence="9 10">
    <name type="scientific">Cryptosporangium minutisporangium</name>
    <dbReference type="NCBI Taxonomy" id="113569"/>
    <lineage>
        <taxon>Bacteria</taxon>
        <taxon>Bacillati</taxon>
        <taxon>Actinomycetota</taxon>
        <taxon>Actinomycetes</taxon>
        <taxon>Cryptosporangiales</taxon>
        <taxon>Cryptosporangiaceae</taxon>
        <taxon>Cryptosporangium</taxon>
    </lineage>
</organism>
<keyword evidence="6" id="KW-0411">Iron-sulfur</keyword>
<evidence type="ECO:0000313" key="10">
    <source>
        <dbReference type="Proteomes" id="UP001501676"/>
    </source>
</evidence>
<proteinExistence type="predicted"/>
<comment type="cofactor">
    <cofactor evidence="1">
        <name>[3Fe-4S] cluster</name>
        <dbReference type="ChEBI" id="CHEBI:21137"/>
    </cofactor>
</comment>
<dbReference type="PANTHER" id="PTHR36923:SF3">
    <property type="entry name" value="FERREDOXIN"/>
    <property type="match status" value="1"/>
</dbReference>
<keyword evidence="4" id="KW-0249">Electron transport</keyword>
<dbReference type="EMBL" id="BAAAYN010000029">
    <property type="protein sequence ID" value="GAA3390649.1"/>
    <property type="molecule type" value="Genomic_DNA"/>
</dbReference>